<organism evidence="11 12">
    <name type="scientific">Papilio xuthus</name>
    <name type="common">Asian swallowtail butterfly</name>
    <dbReference type="NCBI Taxonomy" id="66420"/>
    <lineage>
        <taxon>Eukaryota</taxon>
        <taxon>Metazoa</taxon>
        <taxon>Ecdysozoa</taxon>
        <taxon>Arthropoda</taxon>
        <taxon>Hexapoda</taxon>
        <taxon>Insecta</taxon>
        <taxon>Pterygota</taxon>
        <taxon>Neoptera</taxon>
        <taxon>Endopterygota</taxon>
        <taxon>Lepidoptera</taxon>
        <taxon>Glossata</taxon>
        <taxon>Ditrysia</taxon>
        <taxon>Papilionoidea</taxon>
        <taxon>Papilionidae</taxon>
        <taxon>Papilioninae</taxon>
        <taxon>Papilio</taxon>
    </lineage>
</organism>
<dbReference type="InterPro" id="IPR001360">
    <property type="entry name" value="Glyco_hydro_1"/>
</dbReference>
<evidence type="ECO:0000313" key="11">
    <source>
        <dbReference type="EMBL" id="KPJ04240.1"/>
    </source>
</evidence>
<keyword evidence="4 9" id="KW-0378">Hydrolase</keyword>
<evidence type="ECO:0000256" key="2">
    <source>
        <dbReference type="ARBA" id="ARBA00011738"/>
    </source>
</evidence>
<dbReference type="InterPro" id="IPR033132">
    <property type="entry name" value="GH_1_N_CS"/>
</dbReference>
<evidence type="ECO:0000256" key="9">
    <source>
        <dbReference type="RuleBase" id="RU004468"/>
    </source>
</evidence>
<dbReference type="AlphaFoldDB" id="A0A194QH27"/>
<dbReference type="SUPFAM" id="SSF51445">
    <property type="entry name" value="(Trans)glycosidases"/>
    <property type="match status" value="1"/>
</dbReference>
<evidence type="ECO:0000256" key="3">
    <source>
        <dbReference type="ARBA" id="ARBA00012744"/>
    </source>
</evidence>
<keyword evidence="6 9" id="KW-0326">Glycosidase</keyword>
<reference evidence="11 12" key="1">
    <citation type="journal article" date="2015" name="Nat. Commun.">
        <title>Outbred genome sequencing and CRISPR/Cas9 gene editing in butterflies.</title>
        <authorList>
            <person name="Li X."/>
            <person name="Fan D."/>
            <person name="Zhang W."/>
            <person name="Liu G."/>
            <person name="Zhang L."/>
            <person name="Zhao L."/>
            <person name="Fang X."/>
            <person name="Chen L."/>
            <person name="Dong Y."/>
            <person name="Chen Y."/>
            <person name="Ding Y."/>
            <person name="Zhao R."/>
            <person name="Feng M."/>
            <person name="Zhu Y."/>
            <person name="Feng Y."/>
            <person name="Jiang X."/>
            <person name="Zhu D."/>
            <person name="Xiang H."/>
            <person name="Feng X."/>
            <person name="Li S."/>
            <person name="Wang J."/>
            <person name="Zhang G."/>
            <person name="Kronforst M.R."/>
            <person name="Wang W."/>
        </authorList>
    </citation>
    <scope>NUCLEOTIDE SEQUENCE [LARGE SCALE GENOMIC DNA]</scope>
    <source>
        <strain evidence="11">Ya'a_city_454_Px</strain>
        <tissue evidence="11">Whole body</tissue>
    </source>
</reference>
<comment type="subunit">
    <text evidence="2">Homodimer.</text>
</comment>
<feature type="signal peptide" evidence="10">
    <location>
        <begin position="1"/>
        <end position="18"/>
    </location>
</feature>
<dbReference type="PROSITE" id="PS00653">
    <property type="entry name" value="GLYCOSYL_HYDROL_F1_2"/>
    <property type="match status" value="1"/>
</dbReference>
<evidence type="ECO:0000256" key="1">
    <source>
        <dbReference type="ARBA" id="ARBA00010838"/>
    </source>
</evidence>
<comment type="similarity">
    <text evidence="1 8">Belongs to the glycosyl hydrolase 1 family.</text>
</comment>
<dbReference type="PRINTS" id="PR00131">
    <property type="entry name" value="GLHYDRLASE1"/>
</dbReference>
<evidence type="ECO:0000313" key="12">
    <source>
        <dbReference type="Proteomes" id="UP000053268"/>
    </source>
</evidence>
<dbReference type="PANTHER" id="PTHR10353:SF36">
    <property type="entry name" value="LP05116P"/>
    <property type="match status" value="1"/>
</dbReference>
<dbReference type="Pfam" id="PF00232">
    <property type="entry name" value="Glyco_hydro_1"/>
    <property type="match status" value="1"/>
</dbReference>
<name>A0A194QH27_PAPXU</name>
<dbReference type="EMBL" id="KQ459053">
    <property type="protein sequence ID" value="KPJ04240.1"/>
    <property type="molecule type" value="Genomic_DNA"/>
</dbReference>
<proteinExistence type="inferred from homology"/>
<evidence type="ECO:0000256" key="7">
    <source>
        <dbReference type="PROSITE-ProRule" id="PRU10055"/>
    </source>
</evidence>
<feature type="chain" id="PRO_5008264331" description="beta-glucosidase" evidence="10">
    <location>
        <begin position="19"/>
        <end position="500"/>
    </location>
</feature>
<evidence type="ECO:0000256" key="6">
    <source>
        <dbReference type="ARBA" id="ARBA00023295"/>
    </source>
</evidence>
<evidence type="ECO:0000256" key="8">
    <source>
        <dbReference type="RuleBase" id="RU003690"/>
    </source>
</evidence>
<sequence>MVASRAVVFCTLAILVCGEIRKFPPGFKWGAATSSYQIEGGWNVSDKGENIWDRFVHDNPDAITDGSNGDVACDSYHNWQEDVRIAAELGLDFYRFSMSWPRLLPTGTSERISEDGKAYYNNLINGLLEKGIQPVVTLYHWDLPQRLQDLGGWANPYIVDWFADYARIAYKLFGDRVKTWVTINEPIVVCDVAYNTGQFAPGIKDPEFASYLCNKNILLAHAKAWRIYDEEFKPKYHGKAGITNQLFWIEGASNEYDDLAELVRQYMAGMYSHAIYTKEGGWPPQIEKLIAEKSKKEGHQRSRLPPFTKDEIEFIKGTYDFYGFNYYTSRQVRKSRPGDVIGSWPLGSGAVELDAAFEIHPTWKKSDTFWFWINAPGFRNMMKWIKNNYGDIEILVTENGLAIGQVGLNDVDRVKYYRDHLEQMWLTINEDGVNVTGYTAWSLMDNFEWTDGYITKFGLYEVDFTDPKRPRTPRASAKYYKDVIRSHSYDVSDKYMKEEL</sequence>
<keyword evidence="5" id="KW-0325">Glycoprotein</keyword>
<dbReference type="GO" id="GO:0005975">
    <property type="term" value="P:carbohydrate metabolic process"/>
    <property type="evidence" value="ECO:0007669"/>
    <property type="project" value="InterPro"/>
</dbReference>
<accession>A0A194QH27</accession>
<evidence type="ECO:0000256" key="4">
    <source>
        <dbReference type="ARBA" id="ARBA00022801"/>
    </source>
</evidence>
<dbReference type="FunFam" id="3.20.20.80:FF:000013">
    <property type="entry name" value="lactase-phlorizin hydrolase"/>
    <property type="match status" value="1"/>
</dbReference>
<feature type="active site" description="Nucleophile" evidence="7">
    <location>
        <position position="398"/>
    </location>
</feature>
<dbReference type="GO" id="GO:0008422">
    <property type="term" value="F:beta-glucosidase activity"/>
    <property type="evidence" value="ECO:0007669"/>
    <property type="project" value="TreeGrafter"/>
</dbReference>
<dbReference type="InterPro" id="IPR018120">
    <property type="entry name" value="Glyco_hydro_1_AS"/>
</dbReference>
<evidence type="ECO:0000256" key="5">
    <source>
        <dbReference type="ARBA" id="ARBA00023180"/>
    </source>
</evidence>
<dbReference type="EC" id="3.2.1.21" evidence="3"/>
<dbReference type="STRING" id="66420.A0A194QH27"/>
<gene>
    <name evidence="11" type="ORF">RR46_07999</name>
</gene>
<keyword evidence="10" id="KW-0732">Signal</keyword>
<dbReference type="InterPro" id="IPR017853">
    <property type="entry name" value="GH"/>
</dbReference>
<dbReference type="Proteomes" id="UP000053268">
    <property type="component" value="Unassembled WGS sequence"/>
</dbReference>
<evidence type="ECO:0000256" key="10">
    <source>
        <dbReference type="SAM" id="SignalP"/>
    </source>
</evidence>
<protein>
    <recommendedName>
        <fullName evidence="3">beta-glucosidase</fullName>
        <ecNumber evidence="3">3.2.1.21</ecNumber>
    </recommendedName>
</protein>
<keyword evidence="12" id="KW-1185">Reference proteome</keyword>
<dbReference type="PANTHER" id="PTHR10353">
    <property type="entry name" value="GLYCOSYL HYDROLASE"/>
    <property type="match status" value="1"/>
</dbReference>
<dbReference type="Gene3D" id="3.20.20.80">
    <property type="entry name" value="Glycosidases"/>
    <property type="match status" value="1"/>
</dbReference>
<dbReference type="PROSITE" id="PS00572">
    <property type="entry name" value="GLYCOSYL_HYDROL_F1_1"/>
    <property type="match status" value="1"/>
</dbReference>